<dbReference type="Proteomes" id="UP001431209">
    <property type="component" value="Unassembled WGS sequence"/>
</dbReference>
<dbReference type="EMBL" id="JAOPGA020000687">
    <property type="protein sequence ID" value="KAL0480811.1"/>
    <property type="molecule type" value="Genomic_DNA"/>
</dbReference>
<feature type="domain" description="Calcineurin-like phosphoesterase" evidence="2">
    <location>
        <begin position="17"/>
        <end position="244"/>
    </location>
</feature>
<keyword evidence="4" id="KW-1185">Reference proteome</keyword>
<evidence type="ECO:0000313" key="3">
    <source>
        <dbReference type="EMBL" id="KAL0480811.1"/>
    </source>
</evidence>
<name>A0AAW2YV36_9EUKA</name>
<dbReference type="PANTHER" id="PTHR12905:SF0">
    <property type="entry name" value="CALCINEURIN-LIKE PHOSPHOESTERASE DOMAIN-CONTAINING PROTEIN"/>
    <property type="match status" value="1"/>
</dbReference>
<accession>A0AAW2YV36</accession>
<dbReference type="InterPro" id="IPR004843">
    <property type="entry name" value="Calcineurin-like_PHP"/>
</dbReference>
<dbReference type="InterPro" id="IPR051693">
    <property type="entry name" value="UPF0046_metallophosphoest"/>
</dbReference>
<dbReference type="CDD" id="cd07379">
    <property type="entry name" value="MPP_239FB"/>
    <property type="match status" value="1"/>
</dbReference>
<dbReference type="GO" id="GO:0016787">
    <property type="term" value="F:hydrolase activity"/>
    <property type="evidence" value="ECO:0007669"/>
    <property type="project" value="InterPro"/>
</dbReference>
<comment type="caution">
    <text evidence="3">The sequence shown here is derived from an EMBL/GenBank/DDBJ whole genome shotgun (WGS) entry which is preliminary data.</text>
</comment>
<evidence type="ECO:0000313" key="4">
    <source>
        <dbReference type="Proteomes" id="UP001431209"/>
    </source>
</evidence>
<protein>
    <submittedName>
        <fullName evidence="3">MPPED1</fullName>
    </submittedName>
</protein>
<reference evidence="3 4" key="1">
    <citation type="submission" date="2024-03" db="EMBL/GenBank/DDBJ databases">
        <title>The Acrasis kona genome and developmental transcriptomes reveal deep origins of eukaryotic multicellular pathways.</title>
        <authorList>
            <person name="Sheikh S."/>
            <person name="Fu C.-J."/>
            <person name="Brown M.W."/>
            <person name="Baldauf S.L."/>
        </authorList>
    </citation>
    <scope>NUCLEOTIDE SEQUENCE [LARGE SCALE GENOMIC DNA]</scope>
    <source>
        <strain evidence="3 4">ATCC MYA-3509</strain>
    </source>
</reference>
<dbReference type="InterPro" id="IPR029052">
    <property type="entry name" value="Metallo-depent_PP-like"/>
</dbReference>
<gene>
    <name evidence="3" type="ORF">AKO1_006957</name>
</gene>
<dbReference type="Gene3D" id="3.60.21.10">
    <property type="match status" value="1"/>
</dbReference>
<dbReference type="Pfam" id="PF00149">
    <property type="entry name" value="Metallophos"/>
    <property type="match status" value="1"/>
</dbReference>
<dbReference type="PANTHER" id="PTHR12905">
    <property type="entry name" value="METALLOPHOSPHOESTERASE"/>
    <property type="match status" value="1"/>
</dbReference>
<feature type="region of interest" description="Disordered" evidence="1">
    <location>
        <begin position="176"/>
        <end position="201"/>
    </location>
</feature>
<dbReference type="SUPFAM" id="SSF56300">
    <property type="entry name" value="Metallo-dependent phosphatases"/>
    <property type="match status" value="1"/>
</dbReference>
<feature type="compositionally biased region" description="Polar residues" evidence="1">
    <location>
        <begin position="188"/>
        <end position="201"/>
    </location>
</feature>
<dbReference type="AlphaFoldDB" id="A0AAW2YV36"/>
<sequence>MNNELTVNTSKKPNQSFRIVCLSDTHNKHDEITEFYSEMMYGSVLLHAGDFTNRGTLEEIESFNGFIQSIKHKFTYVVIIAGNHDIMMDRTINKNLLLNADNKHPLLENCIYLQDSFVDLDIEGSKIRIYGTPYSASRPAFYMNQTKDRSIKWRTIPNDTDILVTHSPPIGIMDLITPRKPKNDSDSTELPQQPKNTEVPQKISKNCSICKQQHVGYGHGGSRSLWKEVIGRVKPSIHLFGHIHSGYGHQLLQYDDGSSTLFINSAMCHDDKTETIRGPVIINYCC</sequence>
<organism evidence="3 4">
    <name type="scientific">Acrasis kona</name>
    <dbReference type="NCBI Taxonomy" id="1008807"/>
    <lineage>
        <taxon>Eukaryota</taxon>
        <taxon>Discoba</taxon>
        <taxon>Heterolobosea</taxon>
        <taxon>Tetramitia</taxon>
        <taxon>Eutetramitia</taxon>
        <taxon>Acrasidae</taxon>
        <taxon>Acrasis</taxon>
    </lineage>
</organism>
<proteinExistence type="predicted"/>
<evidence type="ECO:0000256" key="1">
    <source>
        <dbReference type="SAM" id="MobiDB-lite"/>
    </source>
</evidence>
<evidence type="ECO:0000259" key="2">
    <source>
        <dbReference type="Pfam" id="PF00149"/>
    </source>
</evidence>